<organism evidence="1">
    <name type="scientific">marine sediment metagenome</name>
    <dbReference type="NCBI Taxonomy" id="412755"/>
    <lineage>
        <taxon>unclassified sequences</taxon>
        <taxon>metagenomes</taxon>
        <taxon>ecological metagenomes</taxon>
    </lineage>
</organism>
<accession>A0A0F9VZ72</accession>
<dbReference type="EMBL" id="LAZR01000258">
    <property type="protein sequence ID" value="KKN78696.1"/>
    <property type="molecule type" value="Genomic_DNA"/>
</dbReference>
<gene>
    <name evidence="1" type="ORF">LCGC14_0347630</name>
</gene>
<evidence type="ECO:0000313" key="1">
    <source>
        <dbReference type="EMBL" id="KKN78696.1"/>
    </source>
</evidence>
<sequence>MTKEPGYGLTEDQLANLRYYNERIAEDYAKQLTLYRLGEGILTDEEAQLGGWDDWQDYKRAFVPSNFTEDEFHKIYHILGDDEEIYQIEDTELLPGPFINTYFFLPEGLSDDRPLGGYRVFLHILPTVKVKGEGDSLFLTSEVYQSIC</sequence>
<comment type="caution">
    <text evidence="1">The sequence shown here is derived from an EMBL/GenBank/DDBJ whole genome shotgun (WGS) entry which is preliminary data.</text>
</comment>
<name>A0A0F9VZ72_9ZZZZ</name>
<reference evidence="1" key="1">
    <citation type="journal article" date="2015" name="Nature">
        <title>Complex archaea that bridge the gap between prokaryotes and eukaryotes.</title>
        <authorList>
            <person name="Spang A."/>
            <person name="Saw J.H."/>
            <person name="Jorgensen S.L."/>
            <person name="Zaremba-Niedzwiedzka K."/>
            <person name="Martijn J."/>
            <person name="Lind A.E."/>
            <person name="van Eijk R."/>
            <person name="Schleper C."/>
            <person name="Guy L."/>
            <person name="Ettema T.J."/>
        </authorList>
    </citation>
    <scope>NUCLEOTIDE SEQUENCE</scope>
</reference>
<dbReference type="AlphaFoldDB" id="A0A0F9VZ72"/>
<protein>
    <submittedName>
        <fullName evidence="1">Uncharacterized protein</fullName>
    </submittedName>
</protein>
<proteinExistence type="predicted"/>